<gene>
    <name evidence="2" type="ORF">GQN54_07890</name>
</gene>
<dbReference type="Gene3D" id="2.30.40.10">
    <property type="entry name" value="Urease, subunit C, domain 1"/>
    <property type="match status" value="1"/>
</dbReference>
<dbReference type="CDD" id="cd01300">
    <property type="entry name" value="YtcJ_like"/>
    <property type="match status" value="1"/>
</dbReference>
<dbReference type="SUPFAM" id="SSF51556">
    <property type="entry name" value="Metallo-dependent hydrolases"/>
    <property type="match status" value="1"/>
</dbReference>
<dbReference type="GO" id="GO:0016810">
    <property type="term" value="F:hydrolase activity, acting on carbon-nitrogen (but not peptide) bonds"/>
    <property type="evidence" value="ECO:0007669"/>
    <property type="project" value="InterPro"/>
</dbReference>
<sequence>MKNLILILISSLFMTSCYKSETVDLIIHNATIYTMDESNSMAEAMAIKDGKIIAIGPENQIMNKYFGEKTIDAGTRPVYPGFNDAHCHFFWYGRSFQEVDLSGAKSWDEAVQRVVDFAKGKSLKFIGGNGWDQNLWAEQAFPSKHKLDSLFPNTPVLLKRVDSHAAVANQAALDMAEVNETTFTEGGIFKKENGKLTGLLVDMAITYVEQKLPRYSDEEDQKSLLTAQEKCFEKGLTTVADAMLENKMIHLIDDLQKAGKLKMRIYGMATPSEENLAEYLLDSAYKTDRLHIGAIKFFADGALGSRGAKLIEPYSDDSTNSGLFLNDSAYLQDMAHKIYESGLQMNTHCIGDDANRLMLNIYGNALKQVNDRRWRIEHAQIVHPDDMELFRKYTIIPSVQPTHAISDMGWVEDRLGAERLKGAYAFKTLLSQNGLLPLGTDFPIEKIDPLLTFYTAVVRKNTEGKPVQGFLPDEGLSRLETLKGMTIWPAIASFEENEKGSLEVGKYADFILLDKDLMTVKESEILSTKVVYTVVGGEVVWGE</sequence>
<protein>
    <submittedName>
        <fullName evidence="2">Amidohydrolase family protein</fullName>
    </submittedName>
</protein>
<dbReference type="EMBL" id="WWNE01000006">
    <property type="protein sequence ID" value="NBG66037.1"/>
    <property type="molecule type" value="Genomic_DNA"/>
</dbReference>
<comment type="caution">
    <text evidence="2">The sequence shown here is derived from an EMBL/GenBank/DDBJ whole genome shotgun (WGS) entry which is preliminary data.</text>
</comment>
<keyword evidence="3" id="KW-1185">Reference proteome</keyword>
<dbReference type="Gene3D" id="3.10.310.70">
    <property type="match status" value="1"/>
</dbReference>
<keyword evidence="2" id="KW-0378">Hydrolase</keyword>
<evidence type="ECO:0000313" key="2">
    <source>
        <dbReference type="EMBL" id="NBG66037.1"/>
    </source>
</evidence>
<dbReference type="SUPFAM" id="SSF51338">
    <property type="entry name" value="Composite domain of metallo-dependent hydrolases"/>
    <property type="match status" value="1"/>
</dbReference>
<dbReference type="PANTHER" id="PTHR22642">
    <property type="entry name" value="IMIDAZOLONEPROPIONASE"/>
    <property type="match status" value="1"/>
</dbReference>
<accession>A0A6N9NLN2</accession>
<organism evidence="2 3">
    <name type="scientific">Acidiluteibacter ferrifornacis</name>
    <dbReference type="NCBI Taxonomy" id="2692424"/>
    <lineage>
        <taxon>Bacteria</taxon>
        <taxon>Pseudomonadati</taxon>
        <taxon>Bacteroidota</taxon>
        <taxon>Flavobacteriia</taxon>
        <taxon>Flavobacteriales</taxon>
        <taxon>Cryomorphaceae</taxon>
        <taxon>Acidiluteibacter</taxon>
    </lineage>
</organism>
<dbReference type="InterPro" id="IPR013108">
    <property type="entry name" value="Amidohydro_3"/>
</dbReference>
<evidence type="ECO:0000313" key="3">
    <source>
        <dbReference type="Proteomes" id="UP000470771"/>
    </source>
</evidence>
<dbReference type="InterPro" id="IPR033932">
    <property type="entry name" value="YtcJ-like"/>
</dbReference>
<dbReference type="InterPro" id="IPR011059">
    <property type="entry name" value="Metal-dep_hydrolase_composite"/>
</dbReference>
<dbReference type="Gene3D" id="3.20.20.140">
    <property type="entry name" value="Metal-dependent hydrolases"/>
    <property type="match status" value="1"/>
</dbReference>
<feature type="domain" description="Amidohydrolase 3" evidence="1">
    <location>
        <begin position="69"/>
        <end position="540"/>
    </location>
</feature>
<dbReference type="RefSeq" id="WP_160632984.1">
    <property type="nucleotide sequence ID" value="NZ_WWNE01000006.1"/>
</dbReference>
<proteinExistence type="predicted"/>
<dbReference type="PROSITE" id="PS51257">
    <property type="entry name" value="PROKAR_LIPOPROTEIN"/>
    <property type="match status" value="1"/>
</dbReference>
<dbReference type="Pfam" id="PF07969">
    <property type="entry name" value="Amidohydro_3"/>
    <property type="match status" value="1"/>
</dbReference>
<dbReference type="InterPro" id="IPR032466">
    <property type="entry name" value="Metal_Hydrolase"/>
</dbReference>
<reference evidence="2 3" key="1">
    <citation type="submission" date="2019-12" db="EMBL/GenBank/DDBJ databases">
        <authorList>
            <person name="Zhao J."/>
        </authorList>
    </citation>
    <scope>NUCLEOTIDE SEQUENCE [LARGE SCALE GENOMIC DNA]</scope>
    <source>
        <strain evidence="2 3">S-15</strain>
    </source>
</reference>
<name>A0A6N9NLN2_9FLAO</name>
<evidence type="ECO:0000259" key="1">
    <source>
        <dbReference type="Pfam" id="PF07969"/>
    </source>
</evidence>
<dbReference type="AlphaFoldDB" id="A0A6N9NLN2"/>
<dbReference type="PANTHER" id="PTHR22642:SF2">
    <property type="entry name" value="PROTEIN LONG AFTER FAR-RED 3"/>
    <property type="match status" value="1"/>
</dbReference>
<dbReference type="Proteomes" id="UP000470771">
    <property type="component" value="Unassembled WGS sequence"/>
</dbReference>